<dbReference type="SUPFAM" id="SSF53756">
    <property type="entry name" value="UDP-Glycosyltransferase/glycogen phosphorylase"/>
    <property type="match status" value="1"/>
</dbReference>
<reference evidence="3" key="1">
    <citation type="journal article" date="2012" name="J. Bacteriol.">
        <title>Genome sequence of the haloalkaliphilic methanotrophic bacterium Methylomicrobium alcaliphilum 20Z.</title>
        <authorList>
            <person name="Vuilleumier S."/>
            <person name="Khmelenina V.N."/>
            <person name="Bringel F."/>
            <person name="Reshetnikov A.S."/>
            <person name="Lajus A."/>
            <person name="Mangenot S."/>
            <person name="Rouy Z."/>
            <person name="Op den Camp H.J."/>
            <person name="Jetten M.S."/>
            <person name="Dispirito A.A."/>
            <person name="Dunfield P."/>
            <person name="Klotz M.G."/>
            <person name="Semrau J.D."/>
            <person name="Stein L.Y."/>
            <person name="Barbe V."/>
            <person name="Medigue C."/>
            <person name="Trotsenko Y.A."/>
            <person name="Kalyuzhnaya M.G."/>
        </authorList>
    </citation>
    <scope>NUCLEOTIDE SEQUENCE [LARGE SCALE GENOMIC DNA]</scope>
    <source>
        <strain evidence="3">DSM 19304 / NCIMB 14124 / VKM B-2133 / 20Z</strain>
    </source>
</reference>
<dbReference type="PATRIC" id="fig|271065.3.peg.757"/>
<dbReference type="KEGG" id="mah:MEALZ_0741"/>
<keyword evidence="3" id="KW-1185">Reference proteome</keyword>
<proteinExistence type="predicted"/>
<dbReference type="PANTHER" id="PTHR46401:SF8">
    <property type="entry name" value="BLL6006 PROTEIN"/>
    <property type="match status" value="1"/>
</dbReference>
<evidence type="ECO:0000313" key="3">
    <source>
        <dbReference type="Proteomes" id="UP000008315"/>
    </source>
</evidence>
<dbReference type="AlphaFoldDB" id="G4T1L4"/>
<dbReference type="GO" id="GO:0016757">
    <property type="term" value="F:glycosyltransferase activity"/>
    <property type="evidence" value="ECO:0007669"/>
    <property type="project" value="InterPro"/>
</dbReference>
<dbReference type="Gene3D" id="3.40.50.2000">
    <property type="entry name" value="Glycogen Phosphorylase B"/>
    <property type="match status" value="1"/>
</dbReference>
<protein>
    <submittedName>
        <fullName evidence="2">Glycosyltransferase</fullName>
    </submittedName>
</protein>
<dbReference type="InterPro" id="IPR001296">
    <property type="entry name" value="Glyco_trans_1"/>
</dbReference>
<dbReference type="RefSeq" id="WP_014147240.1">
    <property type="nucleotide sequence ID" value="NC_016112.1"/>
</dbReference>
<evidence type="ECO:0000313" key="2">
    <source>
        <dbReference type="EMBL" id="CCE22436.1"/>
    </source>
</evidence>
<dbReference type="STRING" id="1091494.MEALZ_0741"/>
<dbReference type="Proteomes" id="UP000008315">
    <property type="component" value="Chromosome"/>
</dbReference>
<dbReference type="PANTHER" id="PTHR46401">
    <property type="entry name" value="GLYCOSYLTRANSFERASE WBBK-RELATED"/>
    <property type="match status" value="1"/>
</dbReference>
<evidence type="ECO:0000259" key="1">
    <source>
        <dbReference type="Pfam" id="PF00534"/>
    </source>
</evidence>
<feature type="domain" description="Glycosyl transferase family 1" evidence="1">
    <location>
        <begin position="193"/>
        <end position="359"/>
    </location>
</feature>
<accession>G4T1L4</accession>
<dbReference type="Pfam" id="PF00534">
    <property type="entry name" value="Glycos_transf_1"/>
    <property type="match status" value="1"/>
</dbReference>
<dbReference type="HOGENOM" id="CLU_056938_0_0_6"/>
<organism evidence="2 3">
    <name type="scientific">Methylotuvimicrobium alcaliphilum (strain DSM 19304 / NCIMB 14124 / VKM B-2133 / 20Z)</name>
    <name type="common">Methylomicrobium alcaliphilum</name>
    <dbReference type="NCBI Taxonomy" id="1091494"/>
    <lineage>
        <taxon>Bacteria</taxon>
        <taxon>Pseudomonadati</taxon>
        <taxon>Pseudomonadota</taxon>
        <taxon>Gammaproteobacteria</taxon>
        <taxon>Methylococcales</taxon>
        <taxon>Methylococcaceae</taxon>
        <taxon>Methylotuvimicrobium</taxon>
    </lineage>
</organism>
<sequence length="383" mass="43649">MIKVALMPQFFGWAGGLEFLRNISIGLHSVADKYDLRLVIALNHDFLNSPLYEIFTDYFQQITFSRDIIYYDAVTTDLAVRLQENSVSVVVAVNGDLGATFPVPWISYIPDFQHKYFHHLFTEHECFSRETAFAARLRDCKAMLVNAQAVKQDLQIFYPWINSKRIFVLPFLPILQPSWLDIEPTNAQRKYQLPKRYFIVCNQFWVHKDHSTAFRALAALKDTNVHLLCTGTLEDYRNSLYQQELKTLLDELKITERVHFLGHIPKLDQISLLKGAQALVQPTLFEGGAGGGATYDAVAVGVPVLLSDIAVNKEISIPHVQFFVAGDARHLAVLMEQLLRCPCSRLARSELLQQMHENQQRLGGALYKSIKYTLDVYAQLNEG</sequence>
<dbReference type="EMBL" id="FO082060">
    <property type="protein sequence ID" value="CCE22436.1"/>
    <property type="molecule type" value="Genomic_DNA"/>
</dbReference>
<gene>
    <name evidence="2" type="ordered locus">MEALZ_0741</name>
</gene>
<name>G4T1L4_META2</name>